<sequence length="188" mass="20661">MIPTSPQIQFCVQTRASSVSGLNRVRWSLSTRPPVEKADSDEIEVIGVIRINFVRGTCSTPVLRETLSGLSEGERTIRPSAESLSAQFAPQAGFPGRPDWQTTCPNPTQLRGRVFAGRVRNQFFDYRSAQTRPATRRVAGLRRVDPTHLHAELGVPTCRDSGTKFRGGRRFETQTAAAVAHVGSINSN</sequence>
<gene>
    <name evidence="1" type="ORF">PGT21_001967</name>
    <name evidence="2" type="ORF">PGTUg99_002340</name>
</gene>
<reference evidence="3 4" key="1">
    <citation type="submission" date="2019-05" db="EMBL/GenBank/DDBJ databases">
        <title>Emergence of the Ug99 lineage of the wheat stem rust pathogen through somatic hybridization.</title>
        <authorList>
            <person name="Li F."/>
            <person name="Upadhyaya N.M."/>
            <person name="Sperschneider J."/>
            <person name="Matny O."/>
            <person name="Nguyen-Phuc H."/>
            <person name="Mago R."/>
            <person name="Raley C."/>
            <person name="Miller M.E."/>
            <person name="Silverstein K.A.T."/>
            <person name="Henningsen E."/>
            <person name="Hirsch C.D."/>
            <person name="Visser B."/>
            <person name="Pretorius Z.A."/>
            <person name="Steffenson B.J."/>
            <person name="Schwessinger B."/>
            <person name="Dodds P.N."/>
            <person name="Figueroa M."/>
        </authorList>
    </citation>
    <scope>NUCLEOTIDE SEQUENCE [LARGE SCALE GENOMIC DNA]</scope>
    <source>
        <strain evidence="1">21-0</strain>
        <strain evidence="2 4">Ug99</strain>
    </source>
</reference>
<accession>A0A5B0RR98</accession>
<dbReference type="EMBL" id="VDEP01000149">
    <property type="protein sequence ID" value="KAA1127798.1"/>
    <property type="molecule type" value="Genomic_DNA"/>
</dbReference>
<dbReference type="AlphaFoldDB" id="A0A5B0RR98"/>
<dbReference type="EMBL" id="VSWC01000092">
    <property type="protein sequence ID" value="KAA1090465.1"/>
    <property type="molecule type" value="Genomic_DNA"/>
</dbReference>
<comment type="caution">
    <text evidence="2">The sequence shown here is derived from an EMBL/GenBank/DDBJ whole genome shotgun (WGS) entry which is preliminary data.</text>
</comment>
<dbReference type="Proteomes" id="UP000325313">
    <property type="component" value="Unassembled WGS sequence"/>
</dbReference>
<name>A0A5B0RR98_PUCGR</name>
<evidence type="ECO:0000313" key="1">
    <source>
        <dbReference type="EMBL" id="KAA1090465.1"/>
    </source>
</evidence>
<proteinExistence type="predicted"/>
<evidence type="ECO:0000313" key="2">
    <source>
        <dbReference type="EMBL" id="KAA1127798.1"/>
    </source>
</evidence>
<evidence type="ECO:0000313" key="4">
    <source>
        <dbReference type="Proteomes" id="UP000325313"/>
    </source>
</evidence>
<organism evidence="2 4">
    <name type="scientific">Puccinia graminis f. sp. tritici</name>
    <dbReference type="NCBI Taxonomy" id="56615"/>
    <lineage>
        <taxon>Eukaryota</taxon>
        <taxon>Fungi</taxon>
        <taxon>Dikarya</taxon>
        <taxon>Basidiomycota</taxon>
        <taxon>Pucciniomycotina</taxon>
        <taxon>Pucciniomycetes</taxon>
        <taxon>Pucciniales</taxon>
        <taxon>Pucciniaceae</taxon>
        <taxon>Puccinia</taxon>
    </lineage>
</organism>
<dbReference type="Proteomes" id="UP000324748">
    <property type="component" value="Unassembled WGS sequence"/>
</dbReference>
<protein>
    <submittedName>
        <fullName evidence="2">Uncharacterized protein</fullName>
    </submittedName>
</protein>
<keyword evidence="3" id="KW-1185">Reference proteome</keyword>
<evidence type="ECO:0000313" key="3">
    <source>
        <dbReference type="Proteomes" id="UP000324748"/>
    </source>
</evidence>